<evidence type="ECO:0000256" key="1">
    <source>
        <dbReference type="SAM" id="Phobius"/>
    </source>
</evidence>
<keyword evidence="1" id="KW-0812">Transmembrane</keyword>
<protein>
    <submittedName>
        <fullName evidence="2">Uncharacterized protein</fullName>
    </submittedName>
</protein>
<keyword evidence="1" id="KW-0472">Membrane</keyword>
<reference evidence="2" key="1">
    <citation type="journal article" date="2021" name="Proc. Natl. Acad. Sci. U.S.A.">
        <title>A Catalog of Tens of Thousands of Viruses from Human Metagenomes Reveals Hidden Associations with Chronic Diseases.</title>
        <authorList>
            <person name="Tisza M.J."/>
            <person name="Buck C.B."/>
        </authorList>
    </citation>
    <scope>NUCLEOTIDE SEQUENCE</scope>
    <source>
        <strain evidence="2">CtK5o5</strain>
    </source>
</reference>
<evidence type="ECO:0000313" key="2">
    <source>
        <dbReference type="EMBL" id="DAF61131.1"/>
    </source>
</evidence>
<organism evidence="2">
    <name type="scientific">Myoviridae sp. ctK5o5</name>
    <dbReference type="NCBI Taxonomy" id="2827674"/>
    <lineage>
        <taxon>Viruses</taxon>
        <taxon>Duplodnaviria</taxon>
        <taxon>Heunggongvirae</taxon>
        <taxon>Uroviricota</taxon>
        <taxon>Caudoviricetes</taxon>
    </lineage>
</organism>
<feature type="transmembrane region" description="Helical" evidence="1">
    <location>
        <begin position="6"/>
        <end position="27"/>
    </location>
</feature>
<sequence>MPLLNIYAFLIGYFLHIYVLFRIFAIIKS</sequence>
<name>A0A8S5TDL4_9CAUD</name>
<dbReference type="EMBL" id="BK032803">
    <property type="protein sequence ID" value="DAF61131.1"/>
    <property type="molecule type" value="Genomic_DNA"/>
</dbReference>
<proteinExistence type="predicted"/>
<keyword evidence="1" id="KW-1133">Transmembrane helix</keyword>
<accession>A0A8S5TDL4</accession>